<dbReference type="GO" id="GO:0004134">
    <property type="term" value="F:4-alpha-glucanotransferase activity"/>
    <property type="evidence" value="ECO:0007669"/>
    <property type="project" value="InterPro"/>
</dbReference>
<gene>
    <name evidence="2" type="ORF">TSG867_LOCUS34289</name>
</gene>
<dbReference type="PANTHER" id="PTHR10569:SF2">
    <property type="entry name" value="GLYCOGEN DEBRANCHING ENZYME"/>
    <property type="match status" value="1"/>
</dbReference>
<accession>A0A821KD08</accession>
<sequence>QHPEAAYNLINSPHLKPAVLLDSILMQFTCDANEGKLLSKGIPAEIQEHHLQLIRHYLLDEKLIEYRLWEYYICNIDLIVEEFSRKLTLLN</sequence>
<feature type="non-terminal residue" evidence="2">
    <location>
        <position position="1"/>
    </location>
</feature>
<proteinExistence type="predicted"/>
<dbReference type="PANTHER" id="PTHR10569">
    <property type="entry name" value="GLYCOGEN DEBRANCHING ENZYME"/>
    <property type="match status" value="1"/>
</dbReference>
<feature type="non-terminal residue" evidence="2">
    <location>
        <position position="91"/>
    </location>
</feature>
<dbReference type="AlphaFoldDB" id="A0A821KD08"/>
<evidence type="ECO:0000313" key="3">
    <source>
        <dbReference type="Proteomes" id="UP000663862"/>
    </source>
</evidence>
<dbReference type="Pfam" id="PF14701">
    <property type="entry name" value="hDGE_amylase"/>
    <property type="match status" value="1"/>
</dbReference>
<dbReference type="EMBL" id="CAJOBQ010017222">
    <property type="protein sequence ID" value="CAF4728969.1"/>
    <property type="molecule type" value="Genomic_DNA"/>
</dbReference>
<feature type="domain" description="Glycogen debranching enzyme glucanotransferase" evidence="1">
    <location>
        <begin position="1"/>
        <end position="87"/>
    </location>
</feature>
<dbReference type="InterPro" id="IPR032792">
    <property type="entry name" value="AGL_glucanoTrfase"/>
</dbReference>
<dbReference type="InterPro" id="IPR010401">
    <property type="entry name" value="AGL/Gdb1"/>
</dbReference>
<evidence type="ECO:0000259" key="1">
    <source>
        <dbReference type="Pfam" id="PF14701"/>
    </source>
</evidence>
<evidence type="ECO:0000313" key="2">
    <source>
        <dbReference type="EMBL" id="CAF4728969.1"/>
    </source>
</evidence>
<dbReference type="Proteomes" id="UP000663862">
    <property type="component" value="Unassembled WGS sequence"/>
</dbReference>
<dbReference type="GO" id="GO:0004135">
    <property type="term" value="F:amylo-alpha-1,6-glucosidase activity"/>
    <property type="evidence" value="ECO:0007669"/>
    <property type="project" value="InterPro"/>
</dbReference>
<protein>
    <recommendedName>
        <fullName evidence="1">Glycogen debranching enzyme glucanotransferase domain-containing protein</fullName>
    </recommendedName>
</protein>
<organism evidence="2 3">
    <name type="scientific">Rotaria socialis</name>
    <dbReference type="NCBI Taxonomy" id="392032"/>
    <lineage>
        <taxon>Eukaryota</taxon>
        <taxon>Metazoa</taxon>
        <taxon>Spiralia</taxon>
        <taxon>Gnathifera</taxon>
        <taxon>Rotifera</taxon>
        <taxon>Eurotatoria</taxon>
        <taxon>Bdelloidea</taxon>
        <taxon>Philodinida</taxon>
        <taxon>Philodinidae</taxon>
        <taxon>Rotaria</taxon>
    </lineage>
</organism>
<name>A0A821KD08_9BILA</name>
<reference evidence="2" key="1">
    <citation type="submission" date="2021-02" db="EMBL/GenBank/DDBJ databases">
        <authorList>
            <person name="Nowell W R."/>
        </authorList>
    </citation>
    <scope>NUCLEOTIDE SEQUENCE</scope>
</reference>
<dbReference type="GO" id="GO:0005980">
    <property type="term" value="P:glycogen catabolic process"/>
    <property type="evidence" value="ECO:0007669"/>
    <property type="project" value="InterPro"/>
</dbReference>
<comment type="caution">
    <text evidence="2">The sequence shown here is derived from an EMBL/GenBank/DDBJ whole genome shotgun (WGS) entry which is preliminary data.</text>
</comment>